<comment type="subcellular location">
    <subcellularLocation>
        <location evidence="1">Endoplasmic reticulum membrane</location>
        <topology evidence="1">Multi-pass membrane protein</topology>
    </subcellularLocation>
</comment>
<evidence type="ECO:0000256" key="7">
    <source>
        <dbReference type="ARBA" id="ARBA00023136"/>
    </source>
</evidence>
<evidence type="ECO:0000256" key="1">
    <source>
        <dbReference type="ARBA" id="ARBA00004477"/>
    </source>
</evidence>
<dbReference type="AlphaFoldDB" id="A0A0M3IUG2"/>
<comment type="pathway">
    <text evidence="2">Glycolipid biosynthesis; glycosylphosphatidylinositol-anchor biosynthesis.</text>
</comment>
<name>A0A0M3IUG2_ASCLU</name>
<proteinExistence type="predicted"/>
<sequence length="190" mass="21214">LKDFVGRVRSFVGDNSKKLSKGEVNISLKNIVRRTEIKVKVAQLKRLQAQDITSLHVANARDERGTKSRKPMLKRVLLCVSSAIPCFYVVAVLFGAPFFSHFAATFTFAIVLSLICVFPIAVVVRTYDDLDSVIFDNNPSTGSQLIAHRIALGGLLGAWLGAFVIPLDWDRWWQVGAIYQLYLDALLEMD</sequence>
<evidence type="ECO:0000313" key="10">
    <source>
        <dbReference type="WBParaSite" id="ALUE_0002239001-mRNA-1"/>
    </source>
</evidence>
<keyword evidence="9" id="KW-1185">Reference proteome</keyword>
<keyword evidence="5" id="KW-0256">Endoplasmic reticulum</keyword>
<keyword evidence="4 8" id="KW-0812">Transmembrane</keyword>
<keyword evidence="3" id="KW-0337">GPI-anchor biosynthesis</keyword>
<keyword evidence="6 8" id="KW-1133">Transmembrane helix</keyword>
<protein>
    <submittedName>
        <fullName evidence="10">Heme O synthase</fullName>
    </submittedName>
</protein>
<evidence type="ECO:0000256" key="3">
    <source>
        <dbReference type="ARBA" id="ARBA00022502"/>
    </source>
</evidence>
<dbReference type="GO" id="GO:0005789">
    <property type="term" value="C:endoplasmic reticulum membrane"/>
    <property type="evidence" value="ECO:0007669"/>
    <property type="project" value="UniProtKB-SubCell"/>
</dbReference>
<accession>A0A0M3IUG2</accession>
<organism evidence="9 10">
    <name type="scientific">Ascaris lumbricoides</name>
    <name type="common">Giant roundworm</name>
    <dbReference type="NCBI Taxonomy" id="6252"/>
    <lineage>
        <taxon>Eukaryota</taxon>
        <taxon>Metazoa</taxon>
        <taxon>Ecdysozoa</taxon>
        <taxon>Nematoda</taxon>
        <taxon>Chromadorea</taxon>
        <taxon>Rhabditida</taxon>
        <taxon>Spirurina</taxon>
        <taxon>Ascaridomorpha</taxon>
        <taxon>Ascaridoidea</taxon>
        <taxon>Ascarididae</taxon>
        <taxon>Ascaris</taxon>
    </lineage>
</organism>
<reference evidence="10" key="1">
    <citation type="submission" date="2017-02" db="UniProtKB">
        <authorList>
            <consortium name="WormBaseParasite"/>
        </authorList>
    </citation>
    <scope>IDENTIFICATION</scope>
</reference>
<feature type="transmembrane region" description="Helical" evidence="8">
    <location>
        <begin position="102"/>
        <end position="124"/>
    </location>
</feature>
<dbReference type="Pfam" id="PF06699">
    <property type="entry name" value="PIG-F"/>
    <property type="match status" value="1"/>
</dbReference>
<dbReference type="InterPro" id="IPR009580">
    <property type="entry name" value="GPI_biosynthesis_protein_Pig-F"/>
</dbReference>
<dbReference type="WBParaSite" id="ALUE_0002239001-mRNA-1">
    <property type="protein sequence ID" value="ALUE_0002239001-mRNA-1"/>
    <property type="gene ID" value="ALUE_0002239001"/>
</dbReference>
<dbReference type="Proteomes" id="UP000036681">
    <property type="component" value="Unplaced"/>
</dbReference>
<evidence type="ECO:0000256" key="8">
    <source>
        <dbReference type="SAM" id="Phobius"/>
    </source>
</evidence>
<evidence type="ECO:0000256" key="6">
    <source>
        <dbReference type="ARBA" id="ARBA00022989"/>
    </source>
</evidence>
<evidence type="ECO:0000313" key="9">
    <source>
        <dbReference type="Proteomes" id="UP000036681"/>
    </source>
</evidence>
<evidence type="ECO:0000256" key="5">
    <source>
        <dbReference type="ARBA" id="ARBA00022824"/>
    </source>
</evidence>
<evidence type="ECO:0000256" key="2">
    <source>
        <dbReference type="ARBA" id="ARBA00004687"/>
    </source>
</evidence>
<dbReference type="GO" id="GO:0006506">
    <property type="term" value="P:GPI anchor biosynthetic process"/>
    <property type="evidence" value="ECO:0007669"/>
    <property type="project" value="UniProtKB-UniPathway"/>
</dbReference>
<keyword evidence="7 8" id="KW-0472">Membrane</keyword>
<feature type="transmembrane region" description="Helical" evidence="8">
    <location>
        <begin position="145"/>
        <end position="165"/>
    </location>
</feature>
<dbReference type="UniPathway" id="UPA00196"/>
<feature type="transmembrane region" description="Helical" evidence="8">
    <location>
        <begin position="76"/>
        <end position="96"/>
    </location>
</feature>
<evidence type="ECO:0000256" key="4">
    <source>
        <dbReference type="ARBA" id="ARBA00022692"/>
    </source>
</evidence>